<evidence type="ECO:0000259" key="4">
    <source>
        <dbReference type="Pfam" id="PF00557"/>
    </source>
</evidence>
<dbReference type="Pfam" id="PF00557">
    <property type="entry name" value="Peptidase_M24"/>
    <property type="match status" value="1"/>
</dbReference>
<organism evidence="7 8">
    <name type="scientific">Clostridium celatum DSM 1785</name>
    <dbReference type="NCBI Taxonomy" id="545697"/>
    <lineage>
        <taxon>Bacteria</taxon>
        <taxon>Bacillati</taxon>
        <taxon>Bacillota</taxon>
        <taxon>Clostridia</taxon>
        <taxon>Eubacteriales</taxon>
        <taxon>Clostridiaceae</taxon>
        <taxon>Clostridium</taxon>
    </lineage>
</organism>
<feature type="domain" description="Peptidase M24 C-terminal" evidence="6">
    <location>
        <begin position="539"/>
        <end position="599"/>
    </location>
</feature>
<dbReference type="EMBL" id="AMEZ01000022">
    <property type="protein sequence ID" value="EKY28602.1"/>
    <property type="molecule type" value="Genomic_DNA"/>
</dbReference>
<keyword evidence="8" id="KW-1185">Reference proteome</keyword>
<evidence type="ECO:0000256" key="1">
    <source>
        <dbReference type="ARBA" id="ARBA00008766"/>
    </source>
</evidence>
<dbReference type="PATRIC" id="fig|545697.3.peg.648"/>
<evidence type="ECO:0000256" key="3">
    <source>
        <dbReference type="ARBA" id="ARBA00022801"/>
    </source>
</evidence>
<dbReference type="Pfam" id="PF01321">
    <property type="entry name" value="Creatinase_N"/>
    <property type="match status" value="1"/>
</dbReference>
<dbReference type="Gene3D" id="3.90.230.10">
    <property type="entry name" value="Creatinase/methionine aminopeptidase superfamily"/>
    <property type="match status" value="1"/>
</dbReference>
<evidence type="ECO:0000259" key="6">
    <source>
        <dbReference type="Pfam" id="PF16188"/>
    </source>
</evidence>
<dbReference type="Gene3D" id="3.40.350.10">
    <property type="entry name" value="Creatinase/prolidase N-terminal domain"/>
    <property type="match status" value="2"/>
</dbReference>
<dbReference type="FunFam" id="3.40.350.10:FF:000003">
    <property type="entry name" value="Xaa-pro aminopeptidase P"/>
    <property type="match status" value="1"/>
</dbReference>
<dbReference type="InterPro" id="IPR033740">
    <property type="entry name" value="Pept_M24B"/>
</dbReference>
<evidence type="ECO:0000313" key="8">
    <source>
        <dbReference type="Proteomes" id="UP000010420"/>
    </source>
</evidence>
<dbReference type="Pfam" id="PF16188">
    <property type="entry name" value="Peptidase_M24_C"/>
    <property type="match status" value="1"/>
</dbReference>
<name>L1QM04_9CLOT</name>
<accession>L1QM04</accession>
<dbReference type="InterPro" id="IPR000994">
    <property type="entry name" value="Pept_M24"/>
</dbReference>
<evidence type="ECO:0000259" key="5">
    <source>
        <dbReference type="Pfam" id="PF01321"/>
    </source>
</evidence>
<keyword evidence="2" id="KW-0479">Metal-binding</keyword>
<evidence type="ECO:0000256" key="2">
    <source>
        <dbReference type="ARBA" id="ARBA00022723"/>
    </source>
</evidence>
<dbReference type="GO" id="GO:0005737">
    <property type="term" value="C:cytoplasm"/>
    <property type="evidence" value="ECO:0007669"/>
    <property type="project" value="UniProtKB-ARBA"/>
</dbReference>
<dbReference type="InterPro" id="IPR029149">
    <property type="entry name" value="Creatin/AminoP/Spt16_N"/>
</dbReference>
<dbReference type="GO" id="GO:0046872">
    <property type="term" value="F:metal ion binding"/>
    <property type="evidence" value="ECO:0007669"/>
    <property type="project" value="UniProtKB-KW"/>
</dbReference>
<evidence type="ECO:0000313" key="7">
    <source>
        <dbReference type="EMBL" id="EKY28602.1"/>
    </source>
</evidence>
<keyword evidence="3" id="KW-0378">Hydrolase</keyword>
<dbReference type="PANTHER" id="PTHR43763:SF6">
    <property type="entry name" value="XAA-PRO AMINOPEPTIDASE 1"/>
    <property type="match status" value="1"/>
</dbReference>
<reference evidence="7 8" key="1">
    <citation type="submission" date="2012-05" db="EMBL/GenBank/DDBJ databases">
        <authorList>
            <person name="Weinstock G."/>
            <person name="Sodergren E."/>
            <person name="Lobos E.A."/>
            <person name="Fulton L."/>
            <person name="Fulton R."/>
            <person name="Courtney L."/>
            <person name="Fronick C."/>
            <person name="O'Laughlin M."/>
            <person name="Godfrey J."/>
            <person name="Wilson R.M."/>
            <person name="Miner T."/>
            <person name="Farmer C."/>
            <person name="Delehaunty K."/>
            <person name="Cordes M."/>
            <person name="Minx P."/>
            <person name="Tomlinson C."/>
            <person name="Chen J."/>
            <person name="Wollam A."/>
            <person name="Pepin K.H."/>
            <person name="Bhonagiri V."/>
            <person name="Zhang X."/>
            <person name="Suruliraj S."/>
            <person name="Warren W."/>
            <person name="Mitreva M."/>
            <person name="Mardis E.R."/>
            <person name="Wilson R.K."/>
        </authorList>
    </citation>
    <scope>NUCLEOTIDE SEQUENCE [LARGE SCALE GENOMIC DNA]</scope>
    <source>
        <strain evidence="7 8">DSM 1785</strain>
    </source>
</reference>
<dbReference type="CDD" id="cd01085">
    <property type="entry name" value="APP"/>
    <property type="match status" value="1"/>
</dbReference>
<dbReference type="Proteomes" id="UP000010420">
    <property type="component" value="Unassembled WGS sequence"/>
</dbReference>
<dbReference type="InterPro" id="IPR032416">
    <property type="entry name" value="Peptidase_M24_C"/>
</dbReference>
<gene>
    <name evidence="7" type="ORF">HMPREF0216_00655</name>
</gene>
<dbReference type="PANTHER" id="PTHR43763">
    <property type="entry name" value="XAA-PRO AMINOPEPTIDASE 1"/>
    <property type="match status" value="1"/>
</dbReference>
<dbReference type="InterPro" id="IPR000587">
    <property type="entry name" value="Creatinase_N"/>
</dbReference>
<proteinExistence type="inferred from homology"/>
<feature type="domain" description="Peptidase M24" evidence="4">
    <location>
        <begin position="317"/>
        <end position="530"/>
    </location>
</feature>
<dbReference type="eggNOG" id="COG0006">
    <property type="taxonomic scope" value="Bacteria"/>
</dbReference>
<protein>
    <submittedName>
        <fullName evidence="7">Creatinase</fullName>
    </submittedName>
</protein>
<dbReference type="SUPFAM" id="SSF53092">
    <property type="entry name" value="Creatinase/prolidase N-terminal domain"/>
    <property type="match status" value="1"/>
</dbReference>
<dbReference type="SUPFAM" id="SSF55920">
    <property type="entry name" value="Creatinase/aminopeptidase"/>
    <property type="match status" value="1"/>
</dbReference>
<dbReference type="InterPro" id="IPR036005">
    <property type="entry name" value="Creatinase/aminopeptidase-like"/>
</dbReference>
<dbReference type="InterPro" id="IPR050422">
    <property type="entry name" value="X-Pro_aminopeptidase_P"/>
</dbReference>
<dbReference type="HOGENOM" id="CLU_011781_2_4_9"/>
<dbReference type="FunFam" id="3.90.230.10:FF:000009">
    <property type="entry name" value="xaa-Pro aminopeptidase 2"/>
    <property type="match status" value="1"/>
</dbReference>
<dbReference type="GO" id="GO:0070006">
    <property type="term" value="F:metalloaminopeptidase activity"/>
    <property type="evidence" value="ECO:0007669"/>
    <property type="project" value="InterPro"/>
</dbReference>
<sequence length="599" mass="67837">MGIIISNRGGRKMDKLLELRKIMNIKGINHYIITSSDPHQSEYVAEYYKGRAYISGFTGSAGTLLVSEDSAKLWTDGRYFIQAENQLKGTGIDLMKMNEKGYPTLNEWIENNVNENENVGFYGSCYSCNDYKKLLEISRKNKFNIAMEEDLLQQVWENRPSLPSDEIFLHDSKFAGKTASEKIKEVREKMEKLKAENYIISSLDDIAWLFNIRGTDVKFTPVAISYALISKTKAKLYIDINKVNTKVKENLNSEGIEIIDYSLIIDDIKEIKDSILIDPAKTNARIYSNINPEVKIIEGTNITTTLKAIKNKVEISNIEKSQVRDGVVMVKFIKWLRENIGKEKITEISSTNKLSALRATAENSKGDSFESIAGYKDHAAMMHYSATEESNYELKEEGLFLLDSGGQYLDGTTDITRTFALGNLTDEEKKNYTLVLKGHIGLAKAKFLKGANGSTLDILARKPLWDEGLDYKCGTGHGVGFFLSVHEGPQGIRPYGNTVTLEPGMIITNEPGVYKEGKYGIRIENTLLVVKDRETESGEFYKFDTISYCPIDLNAVVVDMLTEEEKNWLNNYHKTVFEKLNSYLSKDEVEFLKQETREI</sequence>
<dbReference type="AlphaFoldDB" id="L1QM04"/>
<comment type="caution">
    <text evidence="7">The sequence shown here is derived from an EMBL/GenBank/DDBJ whole genome shotgun (WGS) entry which is preliminary data.</text>
</comment>
<comment type="similarity">
    <text evidence="1">Belongs to the peptidase M24B family.</text>
</comment>
<dbReference type="STRING" id="545697.HMPREF0216_00655"/>
<feature type="domain" description="Creatinase N-terminal" evidence="5">
    <location>
        <begin position="18"/>
        <end position="139"/>
    </location>
</feature>
<dbReference type="Pfam" id="PF16189">
    <property type="entry name" value="Creatinase_N_2"/>
    <property type="match status" value="1"/>
</dbReference>